<comment type="caution">
    <text evidence="2">The sequence shown here is derived from an EMBL/GenBank/DDBJ whole genome shotgun (WGS) entry which is preliminary data.</text>
</comment>
<dbReference type="AlphaFoldDB" id="A0AAU9K4K7"/>
<protein>
    <submittedName>
        <fullName evidence="2">Uncharacterized protein</fullName>
    </submittedName>
</protein>
<organism evidence="2 3">
    <name type="scientific">Blepharisma stoltei</name>
    <dbReference type="NCBI Taxonomy" id="1481888"/>
    <lineage>
        <taxon>Eukaryota</taxon>
        <taxon>Sar</taxon>
        <taxon>Alveolata</taxon>
        <taxon>Ciliophora</taxon>
        <taxon>Postciliodesmatophora</taxon>
        <taxon>Heterotrichea</taxon>
        <taxon>Heterotrichida</taxon>
        <taxon>Blepharismidae</taxon>
        <taxon>Blepharisma</taxon>
    </lineage>
</organism>
<dbReference type="Proteomes" id="UP001162131">
    <property type="component" value="Unassembled WGS sequence"/>
</dbReference>
<reference evidence="2" key="1">
    <citation type="submission" date="2021-09" db="EMBL/GenBank/DDBJ databases">
        <authorList>
            <consortium name="AG Swart"/>
            <person name="Singh M."/>
            <person name="Singh A."/>
            <person name="Seah K."/>
            <person name="Emmerich C."/>
        </authorList>
    </citation>
    <scope>NUCLEOTIDE SEQUENCE</scope>
    <source>
        <strain evidence="2">ATCC30299</strain>
    </source>
</reference>
<keyword evidence="3" id="KW-1185">Reference proteome</keyword>
<proteinExistence type="predicted"/>
<evidence type="ECO:0000256" key="1">
    <source>
        <dbReference type="SAM" id="MobiDB-lite"/>
    </source>
</evidence>
<sequence length="279" mass="32539">MENFKNYDESLPYSLKTVFLAGNLPQISPNKPKTQKEIRRNNPYYISFDNSQAKRIKDYSVYQWNDGIFELKDQESSFTEKINYSGCIPKISPIEQRIAFQQARLLKVPSKDNNNDSLQHFKKLIEKSLNKSRKPAKITENTQCTPDIEKIDISKFLDMNKPKPKSKKLHLLKNEKNSAISPYKRFLNRIPTLNNPYKRACKSRSGSLMNESLTVRQINSHRENSFRDQTKEQILNGIRDSLLYLPYTHKRTAKHRKSKDSVYTESSGEELLLDSKLNS</sequence>
<accession>A0AAU9K4K7</accession>
<gene>
    <name evidence="2" type="ORF">BSTOLATCC_MIC54000</name>
</gene>
<feature type="region of interest" description="Disordered" evidence="1">
    <location>
        <begin position="254"/>
        <end position="279"/>
    </location>
</feature>
<evidence type="ECO:0000313" key="2">
    <source>
        <dbReference type="EMBL" id="CAG9331944.1"/>
    </source>
</evidence>
<dbReference type="EMBL" id="CAJZBQ010000053">
    <property type="protein sequence ID" value="CAG9331944.1"/>
    <property type="molecule type" value="Genomic_DNA"/>
</dbReference>
<evidence type="ECO:0000313" key="3">
    <source>
        <dbReference type="Proteomes" id="UP001162131"/>
    </source>
</evidence>
<name>A0AAU9K4K7_9CILI</name>